<dbReference type="OrthoDB" id="418495at2759"/>
<dbReference type="InterPro" id="IPR014025">
    <property type="entry name" value="Glutaredoxin_subgr"/>
</dbReference>
<dbReference type="GO" id="GO:0034599">
    <property type="term" value="P:cellular response to oxidative stress"/>
    <property type="evidence" value="ECO:0007669"/>
    <property type="project" value="TreeGrafter"/>
</dbReference>
<dbReference type="PROSITE" id="PS51354">
    <property type="entry name" value="GLUTAREDOXIN_2"/>
    <property type="match status" value="1"/>
</dbReference>
<keyword evidence="4" id="KW-1185">Reference proteome</keyword>
<dbReference type="GO" id="GO:0015038">
    <property type="term" value="F:glutathione disulfide oxidoreductase activity"/>
    <property type="evidence" value="ECO:0007669"/>
    <property type="project" value="TreeGrafter"/>
</dbReference>
<feature type="compositionally biased region" description="Polar residues" evidence="1">
    <location>
        <begin position="79"/>
        <end position="89"/>
    </location>
</feature>
<evidence type="ECO:0000256" key="1">
    <source>
        <dbReference type="SAM" id="MobiDB-lite"/>
    </source>
</evidence>
<dbReference type="HOGENOM" id="CLU_026126_7_2_1"/>
<reference evidence="3 4" key="1">
    <citation type="submission" date="2014-06" db="EMBL/GenBank/DDBJ databases">
        <authorList>
            <consortium name="DOE Joint Genome Institute"/>
            <person name="Kuo A."/>
            <person name="Kohler A."/>
            <person name="Nagy L.G."/>
            <person name="Floudas D."/>
            <person name="Copeland A."/>
            <person name="Barry K.W."/>
            <person name="Cichocki N."/>
            <person name="Veneault-Fourrey C."/>
            <person name="LaButti K."/>
            <person name="Lindquist E.A."/>
            <person name="Lipzen A."/>
            <person name="Lundell T."/>
            <person name="Morin E."/>
            <person name="Murat C."/>
            <person name="Sun H."/>
            <person name="Tunlid A."/>
            <person name="Henrissat B."/>
            <person name="Grigoriev I.V."/>
            <person name="Hibbett D.S."/>
            <person name="Martin F."/>
            <person name="Nordberg H.P."/>
            <person name="Cantor M.N."/>
            <person name="Hua S.X."/>
        </authorList>
    </citation>
    <scope>NUCLEOTIDE SEQUENCE [LARGE SCALE GENOMIC DNA]</scope>
    <source>
        <strain evidence="3 4">ATCC 200175</strain>
    </source>
</reference>
<dbReference type="FunFam" id="3.40.30.10:FF:000276">
    <property type="entry name" value="Glutaredoxin 3"/>
    <property type="match status" value="1"/>
</dbReference>
<dbReference type="PANTHER" id="PTHR45694:SF18">
    <property type="entry name" value="GLUTAREDOXIN-1-RELATED"/>
    <property type="match status" value="1"/>
</dbReference>
<gene>
    <name evidence="3" type="ORF">PAXINDRAFT_171796</name>
</gene>
<dbReference type="InterPro" id="IPR011899">
    <property type="entry name" value="Glutaredoxin_euk/vir"/>
</dbReference>
<reference evidence="4" key="2">
    <citation type="submission" date="2015-01" db="EMBL/GenBank/DDBJ databases">
        <title>Evolutionary Origins and Diversification of the Mycorrhizal Mutualists.</title>
        <authorList>
            <consortium name="DOE Joint Genome Institute"/>
            <consortium name="Mycorrhizal Genomics Consortium"/>
            <person name="Kohler A."/>
            <person name="Kuo A."/>
            <person name="Nagy L.G."/>
            <person name="Floudas D."/>
            <person name="Copeland A."/>
            <person name="Barry K.W."/>
            <person name="Cichocki N."/>
            <person name="Veneault-Fourrey C."/>
            <person name="LaButti K."/>
            <person name="Lindquist E.A."/>
            <person name="Lipzen A."/>
            <person name="Lundell T."/>
            <person name="Morin E."/>
            <person name="Murat C."/>
            <person name="Riley R."/>
            <person name="Ohm R."/>
            <person name="Sun H."/>
            <person name="Tunlid A."/>
            <person name="Henrissat B."/>
            <person name="Grigoriev I.V."/>
            <person name="Hibbett D.S."/>
            <person name="Martin F."/>
        </authorList>
    </citation>
    <scope>NUCLEOTIDE SEQUENCE [LARGE SCALE GENOMIC DNA]</scope>
    <source>
        <strain evidence="4">ATCC 200175</strain>
    </source>
</reference>
<dbReference type="EMBL" id="KN819381">
    <property type="protein sequence ID" value="KIJ11341.1"/>
    <property type="molecule type" value="Genomic_DNA"/>
</dbReference>
<dbReference type="Gene3D" id="3.40.30.10">
    <property type="entry name" value="Glutaredoxin"/>
    <property type="match status" value="1"/>
</dbReference>
<accession>A0A0C9TVJ4</accession>
<feature type="compositionally biased region" description="Basic and acidic residues" evidence="1">
    <location>
        <begin position="90"/>
        <end position="105"/>
    </location>
</feature>
<evidence type="ECO:0000259" key="2">
    <source>
        <dbReference type="Pfam" id="PF00462"/>
    </source>
</evidence>
<dbReference type="Pfam" id="PF00462">
    <property type="entry name" value="Glutaredoxin"/>
    <property type="match status" value="1"/>
</dbReference>
<dbReference type="AlphaFoldDB" id="A0A0C9TVJ4"/>
<feature type="domain" description="Glutaredoxin" evidence="2">
    <location>
        <begin position="20"/>
        <end position="84"/>
    </location>
</feature>
<sequence length="105" mass="11760">MGVDQKLKEFVDDKIKSHKIVVFSKTTCSYCKATKGYFANNYPTEEVEVVELDTRNDGSGIQDYLLQKTGARSVPRTFINGQSIGGNSDLQERPRNEIRALIESA</sequence>
<name>A0A0C9TVJ4_PAXIN</name>
<dbReference type="GO" id="GO:0005737">
    <property type="term" value="C:cytoplasm"/>
    <property type="evidence" value="ECO:0007669"/>
    <property type="project" value="TreeGrafter"/>
</dbReference>
<organism evidence="3 4">
    <name type="scientific">Paxillus involutus ATCC 200175</name>
    <dbReference type="NCBI Taxonomy" id="664439"/>
    <lineage>
        <taxon>Eukaryota</taxon>
        <taxon>Fungi</taxon>
        <taxon>Dikarya</taxon>
        <taxon>Basidiomycota</taxon>
        <taxon>Agaricomycotina</taxon>
        <taxon>Agaricomycetes</taxon>
        <taxon>Agaricomycetidae</taxon>
        <taxon>Boletales</taxon>
        <taxon>Paxilineae</taxon>
        <taxon>Paxillaceae</taxon>
        <taxon>Paxillus</taxon>
    </lineage>
</organism>
<dbReference type="InterPro" id="IPR002109">
    <property type="entry name" value="Glutaredoxin"/>
</dbReference>
<dbReference type="PRINTS" id="PR00160">
    <property type="entry name" value="GLUTAREDOXIN"/>
</dbReference>
<dbReference type="PANTHER" id="PTHR45694">
    <property type="entry name" value="GLUTAREDOXIN 2"/>
    <property type="match status" value="1"/>
</dbReference>
<protein>
    <submittedName>
        <fullName evidence="3">Unplaced genomic scaffold PAXINscaffold_59, whole genome shotgun sequence</fullName>
    </submittedName>
</protein>
<evidence type="ECO:0000313" key="4">
    <source>
        <dbReference type="Proteomes" id="UP000053647"/>
    </source>
</evidence>
<feature type="region of interest" description="Disordered" evidence="1">
    <location>
        <begin position="77"/>
        <end position="105"/>
    </location>
</feature>
<proteinExistence type="predicted"/>
<dbReference type="SUPFAM" id="SSF52833">
    <property type="entry name" value="Thioredoxin-like"/>
    <property type="match status" value="1"/>
</dbReference>
<dbReference type="InterPro" id="IPR036249">
    <property type="entry name" value="Thioredoxin-like_sf"/>
</dbReference>
<evidence type="ECO:0000313" key="3">
    <source>
        <dbReference type="EMBL" id="KIJ11341.1"/>
    </source>
</evidence>
<dbReference type="CDD" id="cd03419">
    <property type="entry name" value="GRX_GRXh_1_2_like"/>
    <property type="match status" value="1"/>
</dbReference>
<dbReference type="Proteomes" id="UP000053647">
    <property type="component" value="Unassembled WGS sequence"/>
</dbReference>
<dbReference type="NCBIfam" id="TIGR02180">
    <property type="entry name" value="GRX_euk"/>
    <property type="match status" value="1"/>
</dbReference>